<dbReference type="Pfam" id="PF16188">
    <property type="entry name" value="Peptidase_M24_C"/>
    <property type="match status" value="1"/>
</dbReference>
<evidence type="ECO:0000259" key="4">
    <source>
        <dbReference type="Pfam" id="PF01321"/>
    </source>
</evidence>
<keyword evidence="6" id="KW-0645">Protease</keyword>
<dbReference type="SUPFAM" id="SSF55920">
    <property type="entry name" value="Creatinase/aminopeptidase"/>
    <property type="match status" value="1"/>
</dbReference>
<feature type="domain" description="Creatinase N-terminal" evidence="4">
    <location>
        <begin position="6"/>
        <end position="128"/>
    </location>
</feature>
<dbReference type="Pfam" id="PF01321">
    <property type="entry name" value="Creatinase_N"/>
    <property type="match status" value="1"/>
</dbReference>
<dbReference type="InterPro" id="IPR000587">
    <property type="entry name" value="Creatinase_N"/>
</dbReference>
<feature type="domain" description="Peptidase M24 C-terminal" evidence="5">
    <location>
        <begin position="526"/>
        <end position="582"/>
    </location>
</feature>
<gene>
    <name evidence="6" type="ORF">VNE69_10133</name>
</gene>
<dbReference type="RefSeq" id="XP_065330928.1">
    <property type="nucleotide sequence ID" value="XM_065474856.1"/>
</dbReference>
<dbReference type="EMBL" id="CP142735">
    <property type="protein sequence ID" value="WUR04783.1"/>
    <property type="molecule type" value="Genomic_DNA"/>
</dbReference>
<dbReference type="AlphaFoldDB" id="A0AAX4JG66"/>
<accession>A0AAX4JG66</accession>
<evidence type="ECO:0000256" key="2">
    <source>
        <dbReference type="ARBA" id="ARBA00022801"/>
    </source>
</evidence>
<dbReference type="InterPro" id="IPR050422">
    <property type="entry name" value="X-Pro_aminopeptidase_P"/>
</dbReference>
<dbReference type="InterPro" id="IPR029149">
    <property type="entry name" value="Creatin/AminoP/Spt16_N"/>
</dbReference>
<dbReference type="InterPro" id="IPR032416">
    <property type="entry name" value="Peptidase_M24_C"/>
</dbReference>
<keyword evidence="6" id="KW-0031">Aminopeptidase</keyword>
<keyword evidence="7" id="KW-1185">Reference proteome</keyword>
<feature type="domain" description="Peptidase M24" evidence="3">
    <location>
        <begin position="332"/>
        <end position="517"/>
    </location>
</feature>
<evidence type="ECO:0000259" key="5">
    <source>
        <dbReference type="Pfam" id="PF16188"/>
    </source>
</evidence>
<dbReference type="InterPro" id="IPR000994">
    <property type="entry name" value="Pept_M24"/>
</dbReference>
<evidence type="ECO:0000259" key="3">
    <source>
        <dbReference type="Pfam" id="PF00557"/>
    </source>
</evidence>
<dbReference type="Proteomes" id="UP001334084">
    <property type="component" value="Chromosome 10"/>
</dbReference>
<evidence type="ECO:0000313" key="7">
    <source>
        <dbReference type="Proteomes" id="UP001334084"/>
    </source>
</evidence>
<proteinExistence type="predicted"/>
<dbReference type="GO" id="GO:0046872">
    <property type="term" value="F:metal ion binding"/>
    <property type="evidence" value="ECO:0007669"/>
    <property type="project" value="UniProtKB-KW"/>
</dbReference>
<dbReference type="InterPro" id="IPR036005">
    <property type="entry name" value="Creatinase/aminopeptidase-like"/>
</dbReference>
<dbReference type="PANTHER" id="PTHR43763">
    <property type="entry name" value="XAA-PRO AMINOPEPTIDASE 1"/>
    <property type="match status" value="1"/>
</dbReference>
<protein>
    <submittedName>
        <fullName evidence="6">Xaa-Pro aminopeptidase</fullName>
    </submittedName>
</protein>
<dbReference type="Pfam" id="PF00557">
    <property type="entry name" value="Peptidase_M24"/>
    <property type="match status" value="1"/>
</dbReference>
<dbReference type="Pfam" id="PF16189">
    <property type="entry name" value="Creatinase_N_2"/>
    <property type="match status" value="1"/>
</dbReference>
<dbReference type="KEGG" id="vnx:VNE69_10133"/>
<sequence>MLLQSFLELIRQQNLDAYINPIRDEHFNEVIGDNDQRVKSLTGYTGTYGSAITGVSNAFFTTMQFLEKARTEIKNFEVVEELPGSMINWITSKGIKRIGVCSKLITSREYKRLHEDLQKVGVTLVPYKDDLFDQVWSDKPKKKFNPIFSLQDIKLSEFIDKKYIAQFKELIINEEKPYNLDTIIPGETYIEKLQRLRKNLKKGEGFILSNMSTISWILNLRGNDLKHSTSFYSFAYFTDNSFTLFTEDYIKMDGITFKPYNSFYDFVKDIKEKKVYISDDVNFYTYSLLKNPEYSEIIENEDAYNNPVEVFGFKMAGIHDAVSIIKLLSMFENSEQDFTELEIKKKLLRLKKKNPGYYSESFEPIIASGINSAKIFHEVSKKIHTKDELLLIDVGSHYYYGTTDITRTVCFGNLTPDMIRFYTVTAKALTKAKSIRKSNIKGKELDEAVRYYFKQMSKDFITATGHGVRHFSNVHENIPKLGYEDDILSQKNVFTLEPFYQDSSLGIRLEDEVLINEDSGFVFQTNLSYVPLQLNLIDNAMLTAKERKMINLYSRKMREFLTPKLKSDALAYKYLLKNTEQLPDVEQTKDVNGDLYGMETK</sequence>
<dbReference type="GO" id="GO:0004177">
    <property type="term" value="F:aminopeptidase activity"/>
    <property type="evidence" value="ECO:0007669"/>
    <property type="project" value="UniProtKB-KW"/>
</dbReference>
<name>A0AAX4JG66_9MICR</name>
<dbReference type="Gene3D" id="3.40.350.10">
    <property type="entry name" value="Creatinase/prolidase N-terminal domain"/>
    <property type="match status" value="2"/>
</dbReference>
<organism evidence="6 7">
    <name type="scientific">Vairimorpha necatrix</name>
    <dbReference type="NCBI Taxonomy" id="6039"/>
    <lineage>
        <taxon>Eukaryota</taxon>
        <taxon>Fungi</taxon>
        <taxon>Fungi incertae sedis</taxon>
        <taxon>Microsporidia</taxon>
        <taxon>Nosematidae</taxon>
        <taxon>Vairimorpha</taxon>
    </lineage>
</organism>
<reference evidence="6" key="1">
    <citation type="journal article" date="2024" name="BMC Genomics">
        <title>Functional annotation of a divergent genome using sequence and structure-based similarity.</title>
        <authorList>
            <person name="Svedberg D."/>
            <person name="Winiger R.R."/>
            <person name="Berg A."/>
            <person name="Sharma H."/>
            <person name="Tellgren-Roth C."/>
            <person name="Debrunner-Vossbrinck B.A."/>
            <person name="Vossbrinck C.R."/>
            <person name="Barandun J."/>
        </authorList>
    </citation>
    <scope>NUCLEOTIDE SEQUENCE</scope>
    <source>
        <strain evidence="6">Illinois isolate</strain>
    </source>
</reference>
<keyword evidence="1" id="KW-0479">Metal-binding</keyword>
<dbReference type="Gene3D" id="3.90.230.10">
    <property type="entry name" value="Creatinase/methionine aminopeptidase superfamily"/>
    <property type="match status" value="1"/>
</dbReference>
<keyword evidence="2" id="KW-0378">Hydrolase</keyword>
<evidence type="ECO:0000313" key="6">
    <source>
        <dbReference type="EMBL" id="WUR04783.1"/>
    </source>
</evidence>
<dbReference type="GeneID" id="90542615"/>
<dbReference type="PANTHER" id="PTHR43763:SF6">
    <property type="entry name" value="XAA-PRO AMINOPEPTIDASE 1"/>
    <property type="match status" value="1"/>
</dbReference>
<evidence type="ECO:0000256" key="1">
    <source>
        <dbReference type="ARBA" id="ARBA00022723"/>
    </source>
</evidence>
<dbReference type="GO" id="GO:0005737">
    <property type="term" value="C:cytoplasm"/>
    <property type="evidence" value="ECO:0007669"/>
    <property type="project" value="UniProtKB-ARBA"/>
</dbReference>